<gene>
    <name evidence="3" type="ORF">QN243_13740</name>
</gene>
<evidence type="ECO:0000259" key="2">
    <source>
        <dbReference type="Pfam" id="PF25023"/>
    </source>
</evidence>
<sequence length="324" mass="33369">MSNFQGIRAALRLMATVALSLFVAFGVSAQTVRYIHTDGLGSVVLVTDKDRNVLERREYEPYGSVVSQPVMDGPGYTGHVMDAATGLTYMQQRYYDPAIGLFLSVDPVAPQKSDFRHFNRYVYAFGNPYLFSDPDGRDPYGCGDYLRCPKIVDLLAVKVAPSGPAANAAQSRFSVVPKGSSVSPLKAKGFPYVVSVPNGVLQVGIHASVSALAATEAGVGFAADTNGGVGTYSTAAYGAGPSEDANLSVVVTWSNASTINQLAGGGTSANVGGGMLGHASLGGGVSDASPGSPTIYSGSLSVGLGAGAGGTAMHTETQIYRFGD</sequence>
<dbReference type="RefSeq" id="WP_317843438.1">
    <property type="nucleotide sequence ID" value="NZ_CP126170.1"/>
</dbReference>
<dbReference type="InterPro" id="IPR050708">
    <property type="entry name" value="T6SS_VgrG/RHS"/>
</dbReference>
<dbReference type="Pfam" id="PF25023">
    <property type="entry name" value="TEN_YD-shell"/>
    <property type="match status" value="1"/>
</dbReference>
<organism evidence="3 4">
    <name type="scientific">Xanthomonas rydalmerensis</name>
    <dbReference type="NCBI Taxonomy" id="3046274"/>
    <lineage>
        <taxon>Bacteria</taxon>
        <taxon>Pseudomonadati</taxon>
        <taxon>Pseudomonadota</taxon>
        <taxon>Gammaproteobacteria</taxon>
        <taxon>Lysobacterales</taxon>
        <taxon>Lysobacteraceae</taxon>
        <taxon>Xanthomonas</taxon>
    </lineage>
</organism>
<dbReference type="PANTHER" id="PTHR32305:SF15">
    <property type="entry name" value="PROTEIN RHSA-RELATED"/>
    <property type="match status" value="1"/>
</dbReference>
<dbReference type="InterPro" id="IPR056823">
    <property type="entry name" value="TEN-like_YD-shell"/>
</dbReference>
<protein>
    <submittedName>
        <fullName evidence="3">RHS repeat-associated core domain-containing protein</fullName>
    </submittedName>
</protein>
<dbReference type="PANTHER" id="PTHR32305">
    <property type="match status" value="1"/>
</dbReference>
<accession>A0ABZ0JI61</accession>
<reference evidence="3 4" key="1">
    <citation type="submission" date="2023-05" db="EMBL/GenBank/DDBJ databases">
        <title>Xanthomonas rydalmerenesis sp. nov., a novel Xanthomonas species isolated from Fragaria x ananassa.</title>
        <authorList>
            <person name="McKnight D.J.E."/>
            <person name="Wong-Bajracharya J."/>
            <person name="Okoh E.B."/>
            <person name="Snijders F."/>
            <person name="Lidbetter F."/>
            <person name="Webster J."/>
            <person name="Djordjevic S.P."/>
            <person name="Bogema D.R."/>
            <person name="Chapman T.A."/>
        </authorList>
    </citation>
    <scope>NUCLEOTIDE SEQUENCE [LARGE SCALE GENOMIC DNA]</scope>
    <source>
        <strain evidence="3 4">DAR34883</strain>
    </source>
</reference>
<dbReference type="Gene3D" id="2.180.10.10">
    <property type="entry name" value="RHS repeat-associated core"/>
    <property type="match status" value="1"/>
</dbReference>
<keyword evidence="4" id="KW-1185">Reference proteome</keyword>
<keyword evidence="1" id="KW-0677">Repeat</keyword>
<evidence type="ECO:0000256" key="1">
    <source>
        <dbReference type="ARBA" id="ARBA00022737"/>
    </source>
</evidence>
<name>A0ABZ0JI61_9XANT</name>
<dbReference type="NCBIfam" id="TIGR03696">
    <property type="entry name" value="Rhs_assc_core"/>
    <property type="match status" value="1"/>
</dbReference>
<feature type="domain" description="Teneurin-like YD-shell" evidence="2">
    <location>
        <begin position="33"/>
        <end position="128"/>
    </location>
</feature>
<dbReference type="EMBL" id="CP126172">
    <property type="protein sequence ID" value="WOS39488.1"/>
    <property type="molecule type" value="Genomic_DNA"/>
</dbReference>
<dbReference type="InterPro" id="IPR022385">
    <property type="entry name" value="Rhs_assc_core"/>
</dbReference>
<evidence type="ECO:0000313" key="4">
    <source>
        <dbReference type="Proteomes" id="UP001302020"/>
    </source>
</evidence>
<proteinExistence type="predicted"/>
<evidence type="ECO:0000313" key="3">
    <source>
        <dbReference type="EMBL" id="WOS39488.1"/>
    </source>
</evidence>
<dbReference type="Proteomes" id="UP001302020">
    <property type="component" value="Chromosome"/>
</dbReference>